<accession>A0A433DFN6</accession>
<dbReference type="OrthoDB" id="2013972at2759"/>
<dbReference type="CDD" id="cd02440">
    <property type="entry name" value="AdoMet_MTases"/>
    <property type="match status" value="1"/>
</dbReference>
<dbReference type="PANTHER" id="PTHR43591:SF24">
    <property type="entry name" value="2-METHOXY-6-POLYPRENYL-1,4-BENZOQUINOL METHYLASE, MITOCHONDRIAL"/>
    <property type="match status" value="1"/>
</dbReference>
<reference evidence="3 4" key="1">
    <citation type="journal article" date="2018" name="New Phytol.">
        <title>Phylogenomics of Endogonaceae and evolution of mycorrhizas within Mucoromycota.</title>
        <authorList>
            <person name="Chang Y."/>
            <person name="Desiro A."/>
            <person name="Na H."/>
            <person name="Sandor L."/>
            <person name="Lipzen A."/>
            <person name="Clum A."/>
            <person name="Barry K."/>
            <person name="Grigoriev I.V."/>
            <person name="Martin F.M."/>
            <person name="Stajich J.E."/>
            <person name="Smith M.E."/>
            <person name="Bonito G."/>
            <person name="Spatafora J.W."/>
        </authorList>
    </citation>
    <scope>NUCLEOTIDE SEQUENCE [LARGE SCALE GENOMIC DNA]</scope>
    <source>
        <strain evidence="3 4">GMNB39</strain>
    </source>
</reference>
<gene>
    <name evidence="3" type="ORF">BC936DRAFT_141971</name>
</gene>
<protein>
    <submittedName>
        <fullName evidence="3">S-adenosyl-L-methionine-dependent methyltransferase</fullName>
    </submittedName>
</protein>
<evidence type="ECO:0000259" key="2">
    <source>
        <dbReference type="Pfam" id="PF13649"/>
    </source>
</evidence>
<dbReference type="GO" id="GO:0032259">
    <property type="term" value="P:methylation"/>
    <property type="evidence" value="ECO:0007669"/>
    <property type="project" value="UniProtKB-KW"/>
</dbReference>
<dbReference type="GO" id="GO:0008168">
    <property type="term" value="F:methyltransferase activity"/>
    <property type="evidence" value="ECO:0007669"/>
    <property type="project" value="UniProtKB-KW"/>
</dbReference>
<organism evidence="3 4">
    <name type="scientific">Jimgerdemannia flammicorona</name>
    <dbReference type="NCBI Taxonomy" id="994334"/>
    <lineage>
        <taxon>Eukaryota</taxon>
        <taxon>Fungi</taxon>
        <taxon>Fungi incertae sedis</taxon>
        <taxon>Mucoromycota</taxon>
        <taxon>Mucoromycotina</taxon>
        <taxon>Endogonomycetes</taxon>
        <taxon>Endogonales</taxon>
        <taxon>Endogonaceae</taxon>
        <taxon>Jimgerdemannia</taxon>
    </lineage>
</organism>
<evidence type="ECO:0000256" key="1">
    <source>
        <dbReference type="SAM" id="MobiDB-lite"/>
    </source>
</evidence>
<keyword evidence="3" id="KW-0489">Methyltransferase</keyword>
<feature type="domain" description="Methyltransferase" evidence="2">
    <location>
        <begin position="27"/>
        <end position="118"/>
    </location>
</feature>
<dbReference type="InterPro" id="IPR041698">
    <property type="entry name" value="Methyltransf_25"/>
</dbReference>
<feature type="non-terminal residue" evidence="3">
    <location>
        <position position="1"/>
    </location>
</feature>
<feature type="region of interest" description="Disordered" evidence="1">
    <location>
        <begin position="158"/>
        <end position="195"/>
    </location>
</feature>
<evidence type="ECO:0000313" key="4">
    <source>
        <dbReference type="Proteomes" id="UP000268093"/>
    </source>
</evidence>
<dbReference type="InterPro" id="IPR029063">
    <property type="entry name" value="SAM-dependent_MTases_sf"/>
</dbReference>
<dbReference type="Pfam" id="PF13649">
    <property type="entry name" value="Methyltransf_25"/>
    <property type="match status" value="1"/>
</dbReference>
<name>A0A433DFN6_9FUNG</name>
<sequence>FFVNSFALHCRNFHVPIENLLKKGCTVLDAGCGPGAWTLDMAIEYPDSHFYGIDICPVFDGSVHPPNVTFSLANLTDHLPFPDGHFDFVFMRCLVAGLQNKEWPRVMCELMRVTKQGGWVELVEGSFRPHDAGPILEKIFRQGEKDILNLQFSLGLTSTRSPHSPAPSICRSQLRPESPSPKPVHRAQPRETPSRRWLPALAPLVRPLIVKLVRPARRDAGQRHPRAAHGVQALAEQVHRPVQHKVRRRGRCHVRRVQGEEELFECALRIWDEERAGGVNPRPTFLSSKVIPATSIGFAYMAALTLRCCHWTPAPGMSTACEGKPALDTLLHHGLIPFFALLVDEFLVQELALD</sequence>
<keyword evidence="4" id="KW-1185">Reference proteome</keyword>
<dbReference type="EMBL" id="RBNI01002100">
    <property type="protein sequence ID" value="RUP49636.1"/>
    <property type="molecule type" value="Genomic_DNA"/>
</dbReference>
<dbReference type="Gene3D" id="3.40.50.150">
    <property type="entry name" value="Vaccinia Virus protein VP39"/>
    <property type="match status" value="1"/>
</dbReference>
<keyword evidence="3" id="KW-0808">Transferase</keyword>
<dbReference type="AlphaFoldDB" id="A0A433DFN6"/>
<dbReference type="SUPFAM" id="SSF53335">
    <property type="entry name" value="S-adenosyl-L-methionine-dependent methyltransferases"/>
    <property type="match status" value="1"/>
</dbReference>
<evidence type="ECO:0000313" key="3">
    <source>
        <dbReference type="EMBL" id="RUP49636.1"/>
    </source>
</evidence>
<dbReference type="PANTHER" id="PTHR43591">
    <property type="entry name" value="METHYLTRANSFERASE"/>
    <property type="match status" value="1"/>
</dbReference>
<proteinExistence type="predicted"/>
<dbReference type="Proteomes" id="UP000268093">
    <property type="component" value="Unassembled WGS sequence"/>
</dbReference>
<comment type="caution">
    <text evidence="3">The sequence shown here is derived from an EMBL/GenBank/DDBJ whole genome shotgun (WGS) entry which is preliminary data.</text>
</comment>